<dbReference type="InterPro" id="IPR017972">
    <property type="entry name" value="Cyt_P450_CS"/>
</dbReference>
<dbReference type="GO" id="GO:0020037">
    <property type="term" value="F:heme binding"/>
    <property type="evidence" value="ECO:0007669"/>
    <property type="project" value="InterPro"/>
</dbReference>
<dbReference type="InterPro" id="IPR002401">
    <property type="entry name" value="Cyt_P450_E_grp-I"/>
</dbReference>
<keyword evidence="2 3" id="KW-0408">Iron</keyword>
<dbReference type="Pfam" id="PF00067">
    <property type="entry name" value="p450"/>
    <property type="match status" value="1"/>
</dbReference>
<evidence type="ECO:0000256" key="3">
    <source>
        <dbReference type="RuleBase" id="RU000461"/>
    </source>
</evidence>
<dbReference type="GO" id="GO:0005506">
    <property type="term" value="F:iron ion binding"/>
    <property type="evidence" value="ECO:0007669"/>
    <property type="project" value="InterPro"/>
</dbReference>
<evidence type="ECO:0000313" key="5">
    <source>
        <dbReference type="Proteomes" id="UP001152523"/>
    </source>
</evidence>
<reference evidence="4" key="1">
    <citation type="submission" date="2022-07" db="EMBL/GenBank/DDBJ databases">
        <authorList>
            <person name="Macas J."/>
            <person name="Novak P."/>
            <person name="Neumann P."/>
        </authorList>
    </citation>
    <scope>NUCLEOTIDE SEQUENCE</scope>
</reference>
<dbReference type="PROSITE" id="PS00086">
    <property type="entry name" value="CYTOCHROME_P450"/>
    <property type="match status" value="1"/>
</dbReference>
<accession>A0AAV0CM25</accession>
<comment type="caution">
    <text evidence="4">The sequence shown here is derived from an EMBL/GenBank/DDBJ whole genome shotgun (WGS) entry which is preliminary data.</text>
</comment>
<protein>
    <recommendedName>
        <fullName evidence="6">Cytochrome P450</fullName>
    </recommendedName>
</protein>
<dbReference type="Gene3D" id="1.10.630.10">
    <property type="entry name" value="Cytochrome P450"/>
    <property type="match status" value="1"/>
</dbReference>
<comment type="similarity">
    <text evidence="3">Belongs to the cytochrome P450 family.</text>
</comment>
<dbReference type="GO" id="GO:0004497">
    <property type="term" value="F:monooxygenase activity"/>
    <property type="evidence" value="ECO:0007669"/>
    <property type="project" value="UniProtKB-KW"/>
</dbReference>
<dbReference type="InterPro" id="IPR001128">
    <property type="entry name" value="Cyt_P450"/>
</dbReference>
<dbReference type="PANTHER" id="PTHR47951">
    <property type="entry name" value="OS08G0547900 PROTEIN"/>
    <property type="match status" value="1"/>
</dbReference>
<dbReference type="PRINTS" id="PR00385">
    <property type="entry name" value="P450"/>
</dbReference>
<dbReference type="PRINTS" id="PR00463">
    <property type="entry name" value="EP450I"/>
</dbReference>
<evidence type="ECO:0008006" key="6">
    <source>
        <dbReference type="Google" id="ProtNLM"/>
    </source>
</evidence>
<dbReference type="Proteomes" id="UP001152523">
    <property type="component" value="Unassembled WGS sequence"/>
</dbReference>
<keyword evidence="2 3" id="KW-0479">Metal-binding</keyword>
<organism evidence="4 5">
    <name type="scientific">Cuscuta epithymum</name>
    <dbReference type="NCBI Taxonomy" id="186058"/>
    <lineage>
        <taxon>Eukaryota</taxon>
        <taxon>Viridiplantae</taxon>
        <taxon>Streptophyta</taxon>
        <taxon>Embryophyta</taxon>
        <taxon>Tracheophyta</taxon>
        <taxon>Spermatophyta</taxon>
        <taxon>Magnoliopsida</taxon>
        <taxon>eudicotyledons</taxon>
        <taxon>Gunneridae</taxon>
        <taxon>Pentapetalae</taxon>
        <taxon>asterids</taxon>
        <taxon>lamiids</taxon>
        <taxon>Solanales</taxon>
        <taxon>Convolvulaceae</taxon>
        <taxon>Cuscuteae</taxon>
        <taxon>Cuscuta</taxon>
        <taxon>Cuscuta subgen. Cuscuta</taxon>
    </lineage>
</organism>
<dbReference type="AlphaFoldDB" id="A0AAV0CM25"/>
<sequence>MLLDNPEIMKQVQNELEQVIGMNSIVEELHLPKLTYLDVVVRETFLIPRSPTANSQVGDYTIPKGTKVFLNTYALHRDPQLWDNPLQFKPERFLCPGLDYTGNDYRFLPFGSGRRICAGIPLAEKMLLYSFNWRLPEGEKLDLSDGFGGVTKKKIPLTVVPTLRRSNSQLYH</sequence>
<dbReference type="GO" id="GO:0016705">
    <property type="term" value="F:oxidoreductase activity, acting on paired donors, with incorporation or reduction of molecular oxygen"/>
    <property type="evidence" value="ECO:0007669"/>
    <property type="project" value="InterPro"/>
</dbReference>
<comment type="cofactor">
    <cofactor evidence="2">
        <name>heme</name>
        <dbReference type="ChEBI" id="CHEBI:30413"/>
    </cofactor>
</comment>
<keyword evidence="2 3" id="KW-0349">Heme</keyword>
<keyword evidence="3" id="KW-0503">Monooxygenase</keyword>
<proteinExistence type="inferred from homology"/>
<evidence type="ECO:0000256" key="2">
    <source>
        <dbReference type="PIRSR" id="PIRSR602401-1"/>
    </source>
</evidence>
<dbReference type="EMBL" id="CAMAPF010000031">
    <property type="protein sequence ID" value="CAH9077760.1"/>
    <property type="molecule type" value="Genomic_DNA"/>
</dbReference>
<dbReference type="SUPFAM" id="SSF48264">
    <property type="entry name" value="Cytochrome P450"/>
    <property type="match status" value="1"/>
</dbReference>
<name>A0AAV0CM25_9ASTE</name>
<keyword evidence="1 3" id="KW-0560">Oxidoreductase</keyword>
<feature type="binding site" description="axial binding residue" evidence="2">
    <location>
        <position position="117"/>
    </location>
    <ligand>
        <name>heme</name>
        <dbReference type="ChEBI" id="CHEBI:30413"/>
    </ligand>
    <ligandPart>
        <name>Fe</name>
        <dbReference type="ChEBI" id="CHEBI:18248"/>
    </ligandPart>
</feature>
<dbReference type="InterPro" id="IPR036396">
    <property type="entry name" value="Cyt_P450_sf"/>
</dbReference>
<gene>
    <name evidence="4" type="ORF">CEPIT_LOCUS6305</name>
</gene>
<evidence type="ECO:0000313" key="4">
    <source>
        <dbReference type="EMBL" id="CAH9077760.1"/>
    </source>
</evidence>
<dbReference type="PANTHER" id="PTHR47951:SF7">
    <property type="entry name" value="FLAVONOID 3',5'-HYDROXYLASE-LIKE ISOFORM X1"/>
    <property type="match status" value="1"/>
</dbReference>
<keyword evidence="5" id="KW-1185">Reference proteome</keyword>
<evidence type="ECO:0000256" key="1">
    <source>
        <dbReference type="ARBA" id="ARBA00023002"/>
    </source>
</evidence>